<proteinExistence type="predicted"/>
<keyword evidence="7" id="KW-0812">Transmembrane</keyword>
<dbReference type="RefSeq" id="WP_125073896.1">
    <property type="nucleotide sequence ID" value="NZ_UXEP01000006.1"/>
</dbReference>
<reference evidence="11 12" key="1">
    <citation type="submission" date="2018-10" db="EMBL/GenBank/DDBJ databases">
        <authorList>
            <consortium name="Molecular Microbiology and Infection Unit (UMMI)"/>
            <person name="Machado M."/>
        </authorList>
    </citation>
    <scope>NUCLEOTIDE SEQUENCE [LARGE SCALE GENOMIC DNA]</scope>
    <source>
        <strain evidence="11">FMV2238.02</strain>
    </source>
</reference>
<evidence type="ECO:0008006" key="13">
    <source>
        <dbReference type="Google" id="ProtNLM"/>
    </source>
</evidence>
<feature type="compositionally biased region" description="Low complexity" evidence="6">
    <location>
        <begin position="39"/>
        <end position="48"/>
    </location>
</feature>
<dbReference type="PROSITE" id="PS50847">
    <property type="entry name" value="GRAM_POS_ANCHORING"/>
    <property type="match status" value="1"/>
</dbReference>
<evidence type="ECO:0000256" key="2">
    <source>
        <dbReference type="ARBA" id="ARBA00022525"/>
    </source>
</evidence>
<feature type="coiled-coil region" evidence="5">
    <location>
        <begin position="132"/>
        <end position="159"/>
    </location>
</feature>
<feature type="region of interest" description="Disordered" evidence="6">
    <location>
        <begin position="823"/>
        <end position="856"/>
    </location>
</feature>
<dbReference type="SMART" id="SM00327">
    <property type="entry name" value="VWA"/>
    <property type="match status" value="1"/>
</dbReference>
<evidence type="ECO:0000256" key="4">
    <source>
        <dbReference type="ARBA" id="ARBA00023088"/>
    </source>
</evidence>
<dbReference type="PROSITE" id="PS50234">
    <property type="entry name" value="VWFA"/>
    <property type="match status" value="1"/>
</dbReference>
<feature type="region of interest" description="Disordered" evidence="6">
    <location>
        <begin position="39"/>
        <end position="123"/>
    </location>
</feature>
<dbReference type="InterPro" id="IPR036465">
    <property type="entry name" value="vWFA_dom_sf"/>
</dbReference>
<evidence type="ECO:0000313" key="11">
    <source>
        <dbReference type="EMBL" id="VDC42084.1"/>
    </source>
</evidence>
<keyword evidence="1" id="KW-0134">Cell wall</keyword>
<dbReference type="Pfam" id="PF00746">
    <property type="entry name" value="Gram_pos_anchor"/>
    <property type="match status" value="1"/>
</dbReference>
<keyword evidence="7" id="KW-1133">Transmembrane helix</keyword>
<evidence type="ECO:0000256" key="3">
    <source>
        <dbReference type="ARBA" id="ARBA00022729"/>
    </source>
</evidence>
<keyword evidence="4" id="KW-0572">Peptidoglycan-anchor</keyword>
<dbReference type="Gene3D" id="3.40.50.410">
    <property type="entry name" value="von Willebrand factor, type A domain"/>
    <property type="match status" value="1"/>
</dbReference>
<evidence type="ECO:0000256" key="7">
    <source>
        <dbReference type="SAM" id="Phobius"/>
    </source>
</evidence>
<name>A0A3P5Y7K5_STRCB</name>
<dbReference type="Pfam" id="PF00092">
    <property type="entry name" value="VWA"/>
    <property type="match status" value="1"/>
</dbReference>
<dbReference type="NCBIfam" id="NF040483">
    <property type="entry name" value="serum_opaci_fac"/>
    <property type="match status" value="1"/>
</dbReference>
<feature type="signal peptide" evidence="8">
    <location>
        <begin position="1"/>
        <end position="31"/>
    </location>
</feature>
<evidence type="ECO:0000259" key="9">
    <source>
        <dbReference type="PROSITE" id="PS50234"/>
    </source>
</evidence>
<feature type="compositionally biased region" description="Polar residues" evidence="6">
    <location>
        <begin position="78"/>
        <end position="93"/>
    </location>
</feature>
<evidence type="ECO:0000256" key="5">
    <source>
        <dbReference type="SAM" id="Coils"/>
    </source>
</evidence>
<feature type="compositionally biased region" description="Basic and acidic residues" evidence="6">
    <location>
        <begin position="63"/>
        <end position="77"/>
    </location>
</feature>
<gene>
    <name evidence="11" type="ORF">FMV2238Y02_05180</name>
</gene>
<dbReference type="InterPro" id="IPR019931">
    <property type="entry name" value="LPXTG_anchor"/>
</dbReference>
<dbReference type="SUPFAM" id="SSF53300">
    <property type="entry name" value="vWA-like"/>
    <property type="match status" value="1"/>
</dbReference>
<keyword evidence="2" id="KW-0964">Secreted</keyword>
<keyword evidence="7" id="KW-0472">Membrane</keyword>
<organism evidence="11 12">
    <name type="scientific">Streptococcus canis</name>
    <dbReference type="NCBI Taxonomy" id="1329"/>
    <lineage>
        <taxon>Bacteria</taxon>
        <taxon>Bacillati</taxon>
        <taxon>Bacillota</taxon>
        <taxon>Bacilli</taxon>
        <taxon>Lactobacillales</taxon>
        <taxon>Streptococcaceae</taxon>
        <taxon>Streptococcus</taxon>
    </lineage>
</organism>
<evidence type="ECO:0000256" key="8">
    <source>
        <dbReference type="SAM" id="SignalP"/>
    </source>
</evidence>
<keyword evidence="5" id="KW-0175">Coiled coil</keyword>
<dbReference type="InterPro" id="IPR002035">
    <property type="entry name" value="VWF_A"/>
</dbReference>
<evidence type="ECO:0000256" key="1">
    <source>
        <dbReference type="ARBA" id="ARBA00022512"/>
    </source>
</evidence>
<accession>A0A3P5Y7K5</accession>
<dbReference type="CDD" id="cd00198">
    <property type="entry name" value="vWFA"/>
    <property type="match status" value="1"/>
</dbReference>
<feature type="domain" description="Gram-positive cocci surface proteins LPxTG" evidence="10">
    <location>
        <begin position="951"/>
        <end position="988"/>
    </location>
</feature>
<dbReference type="InterPro" id="IPR004237">
    <property type="entry name" value="Fibron_repeat-bd"/>
</dbReference>
<dbReference type="AlphaFoldDB" id="A0A3P5Y7K5"/>
<dbReference type="Proteomes" id="UP000280759">
    <property type="component" value="Unassembled WGS sequence"/>
</dbReference>
<protein>
    <recommendedName>
        <fullName evidence="13">Serum opacity factor</fullName>
    </recommendedName>
</protein>
<feature type="transmembrane region" description="Helical" evidence="7">
    <location>
        <begin position="962"/>
        <end position="979"/>
    </location>
</feature>
<evidence type="ECO:0000256" key="6">
    <source>
        <dbReference type="SAM" id="MobiDB-lite"/>
    </source>
</evidence>
<dbReference type="EMBL" id="UXEP01000006">
    <property type="protein sequence ID" value="VDC42084.1"/>
    <property type="molecule type" value="Genomic_DNA"/>
</dbReference>
<feature type="domain" description="VWFA" evidence="9">
    <location>
        <begin position="192"/>
        <end position="428"/>
    </location>
</feature>
<feature type="chain" id="PRO_5018006153" description="Serum opacity factor" evidence="8">
    <location>
        <begin position="32"/>
        <end position="988"/>
    </location>
</feature>
<dbReference type="Pfam" id="PF02986">
    <property type="entry name" value="Fn_bind"/>
    <property type="match status" value="3"/>
</dbReference>
<keyword evidence="3 8" id="KW-0732">Signal</keyword>
<sequence length="988" mass="110947" precursor="true">MKISNCKYKLRKLSVGLVSVGTMFTTTTVLANEVPQPTATVSPVAVESSSEEVDTSESVTTSEIEKVLDTKNVHSEPKSITTNVESEQTFETTTDSHEESSAPQPKSRSKRSTASASAEPQLMEVETITVNNEKTEIDIKDEKDDSKKLIKNRDGEQREIVDISREVKVDKSKNELEVTLTVTPKEIDKGAEVIVLLDTSKKMTDEDFNTAKENIKKLVTTLTSKSTTDSPNYNSRNSVRLIDFYREIGTPIDLSGFSEEQVEEQLKKVHEKAQNDYNGWGVDLQGAIHKAREIFNKEKNSGKRQHIVLFSQGEATFSYDVLDKTKVSKKEVTEPVTSSNSLLPWPFYFDTTTQKHNVVEDAQQLINLLAKIGITQFNDALKGFASTGNNLLSWGDLLGISNPLDYITMADLNTSNLKQTDFDYSKKVGEGYNFRSYSDRTVDSVGMKSIIAKQIKDNLKKLQPKDTEGWLNYLGLSKASETVQDWMIDKALDNLFYRRQYQFYNHNLSAQAEAKMARDEGIIFYSFDVTNPTRLSKETKSQGHSEAYTEYLKKKAENSKKLAEERNKKFDKYLQGMSTNGDFLKDVDNKNRFKDILEEIKLTETFEEIISVQDNSWKSALRSTNTKRDEHQNISHRNASSGWLSSSKESLTWTLSKEQLQKAFEEGKPLTFSYKLKVNQDKIKKAMSNTRNKRSTSSKNDNSLTTKIISTTISYKINSKSANGQKLDDVKLTYTKEMVPVPEIDGEVIEPLAPQLPELPPITDHGPNLNFEEETIHQLPIEHGQYDDNTQTSLTEDTKPEKIDTIIGGNVIDFTEDSITHNQYTESGQNSTNESQEIIEDTKPESDTISIGGQSDPIEITEDTLSNQSGHSNDDTIIEDTKQPEVIMGGQANIVDMVEETQPGMSGFNEATVIEEDTRPKLQFHFENEEPIPAINKAISQTPIAKVDNNLPQTGDKDKSEAFFTIAALTVIGAAGLLSKKDRKNQID</sequence>
<evidence type="ECO:0000313" key="12">
    <source>
        <dbReference type="Proteomes" id="UP000280759"/>
    </source>
</evidence>
<feature type="compositionally biased region" description="Polar residues" evidence="6">
    <location>
        <begin position="823"/>
        <end position="836"/>
    </location>
</feature>
<evidence type="ECO:0000259" key="10">
    <source>
        <dbReference type="PROSITE" id="PS50847"/>
    </source>
</evidence>
<keyword evidence="12" id="KW-1185">Reference proteome</keyword>